<reference evidence="1" key="1">
    <citation type="submission" date="2024-01" db="EMBL/GenBank/DDBJ databases">
        <title>Bank of Algae and Cyanobacteria of the Azores (BACA) strain genomes.</title>
        <authorList>
            <person name="Luz R."/>
            <person name="Cordeiro R."/>
            <person name="Fonseca A."/>
            <person name="Goncalves V."/>
        </authorList>
    </citation>
    <scope>NUCLEOTIDE SEQUENCE</scope>
    <source>
        <strain evidence="1">BACA0141</strain>
    </source>
</reference>
<name>A0AAW9PY96_9CYAN</name>
<protein>
    <submittedName>
        <fullName evidence="1">Uncharacterized protein</fullName>
    </submittedName>
</protein>
<comment type="caution">
    <text evidence="1">The sequence shown here is derived from an EMBL/GenBank/DDBJ whole genome shotgun (WGS) entry which is preliminary data.</text>
</comment>
<dbReference type="RefSeq" id="WP_330482359.1">
    <property type="nucleotide sequence ID" value="NZ_JAZBJZ010000009.1"/>
</dbReference>
<proteinExistence type="predicted"/>
<dbReference type="EMBL" id="JAZBJZ010000009">
    <property type="protein sequence ID" value="MEE3715935.1"/>
    <property type="molecule type" value="Genomic_DNA"/>
</dbReference>
<keyword evidence="2" id="KW-1185">Reference proteome</keyword>
<organism evidence="1 2">
    <name type="scientific">Tumidithrix elongata BACA0141</name>
    <dbReference type="NCBI Taxonomy" id="2716417"/>
    <lineage>
        <taxon>Bacteria</taxon>
        <taxon>Bacillati</taxon>
        <taxon>Cyanobacteriota</taxon>
        <taxon>Cyanophyceae</taxon>
        <taxon>Pseudanabaenales</taxon>
        <taxon>Pseudanabaenaceae</taxon>
        <taxon>Tumidithrix</taxon>
        <taxon>Tumidithrix elongata</taxon>
    </lineage>
</organism>
<accession>A0AAW9PY96</accession>
<sequence length="43" mass="4793">MSPIGLLHAACVSYLLRAFILRLPAIADVRSQNLIVLNNWTLD</sequence>
<gene>
    <name evidence="1" type="ORF">V2H45_04145</name>
</gene>
<evidence type="ECO:0000313" key="2">
    <source>
        <dbReference type="Proteomes" id="UP001333818"/>
    </source>
</evidence>
<dbReference type="AlphaFoldDB" id="A0AAW9PY96"/>
<evidence type="ECO:0000313" key="1">
    <source>
        <dbReference type="EMBL" id="MEE3715935.1"/>
    </source>
</evidence>
<dbReference type="Proteomes" id="UP001333818">
    <property type="component" value="Unassembled WGS sequence"/>
</dbReference>